<keyword evidence="1" id="KW-0863">Zinc-finger</keyword>
<evidence type="ECO:0000313" key="5">
    <source>
        <dbReference type="Proteomes" id="UP000791440"/>
    </source>
</evidence>
<comment type="caution">
    <text evidence="4">The sequence shown here is derived from an EMBL/GenBank/DDBJ whole genome shotgun (WGS) entry which is preliminary data.</text>
</comment>
<keyword evidence="1" id="KW-0862">Zinc</keyword>
<sequence>MELQKLQRTRASERGQLKKLQNYLLQNEQEIPDLELKARLEHLTTYPKKFDQIPTEIESIIECDDQVEVEIEERYITEELIVQLQVKLQDFRPTTSISTPYYATPTSTYARSNETIVTKIMFQPLQKKLSFINFTKRLEMFLLLNNCHDNQTKMYMLLSSIPPELHQRAYDLCAPKEPSDVGYAELIKILDDYLNLKPSMWVTQHKFITRTQEENESIIEYTAQLKRLAQDCDFKCKHCNKSIADNFITLQFVRGLKDNDARAKILQSTDVTDLPNLIRTATTIETAKCDSSYISKATHISHQIHQLNKKTPFKRQIVTVIDIKGKCFRCGNEGHKANNCRCINDTCYKICKRKGHLARVCLQPFTGNHSVQSEHVEVHAEDVAQDMNQESIVDVGTPWNMNVIRSIINDKYMIKIHINDKIVDMEVDMGAAPSSISYKDFKALNLDTKIFKTDITMKTYTGELIKPIGIVYVTCKYKQHFFSGKLYIIKQNVEPVFGRSWIRLTNLNLANINNIRSNIDTKLDSLLAEYSMIFDGTLGCLPNYKAINT</sequence>
<dbReference type="InterPro" id="IPR050951">
    <property type="entry name" value="Retrovirus_Pol_polyprotein"/>
</dbReference>
<reference evidence="4" key="1">
    <citation type="journal article" date="2016" name="Insect Biochem. Mol. Biol.">
        <title>Multifaceted biological insights from a draft genome sequence of the tobacco hornworm moth, Manduca sexta.</title>
        <authorList>
            <person name="Kanost M.R."/>
            <person name="Arrese E.L."/>
            <person name="Cao X."/>
            <person name="Chen Y.R."/>
            <person name="Chellapilla S."/>
            <person name="Goldsmith M.R."/>
            <person name="Grosse-Wilde E."/>
            <person name="Heckel D.G."/>
            <person name="Herndon N."/>
            <person name="Jiang H."/>
            <person name="Papanicolaou A."/>
            <person name="Qu J."/>
            <person name="Soulages J.L."/>
            <person name="Vogel H."/>
            <person name="Walters J."/>
            <person name="Waterhouse R.M."/>
            <person name="Ahn S.J."/>
            <person name="Almeida F.C."/>
            <person name="An C."/>
            <person name="Aqrawi P."/>
            <person name="Bretschneider A."/>
            <person name="Bryant W.B."/>
            <person name="Bucks S."/>
            <person name="Chao H."/>
            <person name="Chevignon G."/>
            <person name="Christen J.M."/>
            <person name="Clarke D.F."/>
            <person name="Dittmer N.T."/>
            <person name="Ferguson L.C.F."/>
            <person name="Garavelou S."/>
            <person name="Gordon K.H.J."/>
            <person name="Gunaratna R.T."/>
            <person name="Han Y."/>
            <person name="Hauser F."/>
            <person name="He Y."/>
            <person name="Heidel-Fischer H."/>
            <person name="Hirsh A."/>
            <person name="Hu Y."/>
            <person name="Jiang H."/>
            <person name="Kalra D."/>
            <person name="Klinner C."/>
            <person name="Konig C."/>
            <person name="Kovar C."/>
            <person name="Kroll A.R."/>
            <person name="Kuwar S.S."/>
            <person name="Lee S.L."/>
            <person name="Lehman R."/>
            <person name="Li K."/>
            <person name="Li Z."/>
            <person name="Liang H."/>
            <person name="Lovelace S."/>
            <person name="Lu Z."/>
            <person name="Mansfield J.H."/>
            <person name="McCulloch K.J."/>
            <person name="Mathew T."/>
            <person name="Morton B."/>
            <person name="Muzny D.M."/>
            <person name="Neunemann D."/>
            <person name="Ongeri F."/>
            <person name="Pauchet Y."/>
            <person name="Pu L.L."/>
            <person name="Pyrousis I."/>
            <person name="Rao X.J."/>
            <person name="Redding A."/>
            <person name="Roesel C."/>
            <person name="Sanchez-Gracia A."/>
            <person name="Schaack S."/>
            <person name="Shukla A."/>
            <person name="Tetreau G."/>
            <person name="Wang Y."/>
            <person name="Xiong G.H."/>
            <person name="Traut W."/>
            <person name="Walsh T.K."/>
            <person name="Worley K.C."/>
            <person name="Wu D."/>
            <person name="Wu W."/>
            <person name="Wu Y.Q."/>
            <person name="Zhang X."/>
            <person name="Zou Z."/>
            <person name="Zucker H."/>
            <person name="Briscoe A.D."/>
            <person name="Burmester T."/>
            <person name="Clem R.J."/>
            <person name="Feyereisen R."/>
            <person name="Grimmelikhuijzen C.J.P."/>
            <person name="Hamodrakas S.J."/>
            <person name="Hansson B.S."/>
            <person name="Huguet E."/>
            <person name="Jermiin L.S."/>
            <person name="Lan Q."/>
            <person name="Lehman H.K."/>
            <person name="Lorenzen M."/>
            <person name="Merzendorfer H."/>
            <person name="Michalopoulos I."/>
            <person name="Morton D.B."/>
            <person name="Muthukrishnan S."/>
            <person name="Oakeshott J.G."/>
            <person name="Palmer W."/>
            <person name="Park Y."/>
            <person name="Passarelli A.L."/>
            <person name="Rozas J."/>
            <person name="Schwartz L.M."/>
            <person name="Smith W."/>
            <person name="Southgate A."/>
            <person name="Vilcinskas A."/>
            <person name="Vogt R."/>
            <person name="Wang P."/>
            <person name="Werren J."/>
            <person name="Yu X.Q."/>
            <person name="Zhou J.J."/>
            <person name="Brown S.J."/>
            <person name="Scherer S.E."/>
            <person name="Richards S."/>
            <person name="Blissard G.W."/>
        </authorList>
    </citation>
    <scope>NUCLEOTIDE SEQUENCE</scope>
</reference>
<name>A0A921ZGZ0_MANSE</name>
<feature type="coiled-coil region" evidence="2">
    <location>
        <begin position="3"/>
        <end position="37"/>
    </location>
</feature>
<feature type="domain" description="CCHC-type" evidence="3">
    <location>
        <begin position="326"/>
        <end position="341"/>
    </location>
</feature>
<proteinExistence type="predicted"/>
<dbReference type="EMBL" id="JH668549">
    <property type="protein sequence ID" value="KAG6457500.1"/>
    <property type="molecule type" value="Genomic_DNA"/>
</dbReference>
<dbReference type="AlphaFoldDB" id="A0A921ZGZ0"/>
<keyword evidence="5" id="KW-1185">Reference proteome</keyword>
<dbReference type="GO" id="GO:0008270">
    <property type="term" value="F:zinc ion binding"/>
    <property type="evidence" value="ECO:0007669"/>
    <property type="project" value="UniProtKB-KW"/>
</dbReference>
<dbReference type="SMART" id="SM00343">
    <property type="entry name" value="ZnF_C2HC"/>
    <property type="match status" value="2"/>
</dbReference>
<evidence type="ECO:0000313" key="4">
    <source>
        <dbReference type="EMBL" id="KAG6457500.1"/>
    </source>
</evidence>
<evidence type="ECO:0000256" key="2">
    <source>
        <dbReference type="SAM" id="Coils"/>
    </source>
</evidence>
<dbReference type="PANTHER" id="PTHR37984">
    <property type="entry name" value="PROTEIN CBG26694"/>
    <property type="match status" value="1"/>
</dbReference>
<organism evidence="4 5">
    <name type="scientific">Manduca sexta</name>
    <name type="common">Tobacco hawkmoth</name>
    <name type="synonym">Tobacco hornworm</name>
    <dbReference type="NCBI Taxonomy" id="7130"/>
    <lineage>
        <taxon>Eukaryota</taxon>
        <taxon>Metazoa</taxon>
        <taxon>Ecdysozoa</taxon>
        <taxon>Arthropoda</taxon>
        <taxon>Hexapoda</taxon>
        <taxon>Insecta</taxon>
        <taxon>Pterygota</taxon>
        <taxon>Neoptera</taxon>
        <taxon>Endopterygota</taxon>
        <taxon>Lepidoptera</taxon>
        <taxon>Glossata</taxon>
        <taxon>Ditrysia</taxon>
        <taxon>Bombycoidea</taxon>
        <taxon>Sphingidae</taxon>
        <taxon>Sphinginae</taxon>
        <taxon>Sphingini</taxon>
        <taxon>Manduca</taxon>
    </lineage>
</organism>
<accession>A0A921ZGZ0</accession>
<evidence type="ECO:0000259" key="3">
    <source>
        <dbReference type="PROSITE" id="PS50158"/>
    </source>
</evidence>
<gene>
    <name evidence="4" type="ORF">O3G_MSEX010339</name>
</gene>
<dbReference type="PROSITE" id="PS50158">
    <property type="entry name" value="ZF_CCHC"/>
    <property type="match status" value="1"/>
</dbReference>
<reference evidence="4" key="2">
    <citation type="submission" date="2020-12" db="EMBL/GenBank/DDBJ databases">
        <authorList>
            <person name="Kanost M."/>
        </authorList>
    </citation>
    <scope>NUCLEOTIDE SEQUENCE</scope>
</reference>
<dbReference type="PANTHER" id="PTHR37984:SF9">
    <property type="entry name" value="INTEGRASE CATALYTIC DOMAIN-CONTAINING PROTEIN"/>
    <property type="match status" value="1"/>
</dbReference>
<protein>
    <recommendedName>
        <fullName evidence="3">CCHC-type domain-containing protein</fullName>
    </recommendedName>
</protein>
<dbReference type="InterPro" id="IPR001878">
    <property type="entry name" value="Znf_CCHC"/>
</dbReference>
<keyword evidence="2" id="KW-0175">Coiled coil</keyword>
<dbReference type="GO" id="GO:0003676">
    <property type="term" value="F:nucleic acid binding"/>
    <property type="evidence" value="ECO:0007669"/>
    <property type="project" value="InterPro"/>
</dbReference>
<dbReference type="Proteomes" id="UP000791440">
    <property type="component" value="Unassembled WGS sequence"/>
</dbReference>
<keyword evidence="1" id="KW-0479">Metal-binding</keyword>
<evidence type="ECO:0000256" key="1">
    <source>
        <dbReference type="PROSITE-ProRule" id="PRU00047"/>
    </source>
</evidence>